<evidence type="ECO:0000256" key="8">
    <source>
        <dbReference type="ARBA" id="ARBA00023157"/>
    </source>
</evidence>
<accession>A0A7J8HGP8</accession>
<dbReference type="GO" id="GO:0005576">
    <property type="term" value="C:extracellular region"/>
    <property type="evidence" value="ECO:0007669"/>
    <property type="project" value="UniProtKB-SubCell"/>
</dbReference>
<dbReference type="InterPro" id="IPR025933">
    <property type="entry name" value="Beta_defensin_dom"/>
</dbReference>
<dbReference type="GO" id="GO:0045087">
    <property type="term" value="P:innate immune response"/>
    <property type="evidence" value="ECO:0007669"/>
    <property type="project" value="InterPro"/>
</dbReference>
<dbReference type="Proteomes" id="UP000550707">
    <property type="component" value="Unassembled WGS sequence"/>
</dbReference>
<evidence type="ECO:0000313" key="12">
    <source>
        <dbReference type="Proteomes" id="UP000550707"/>
    </source>
</evidence>
<reference evidence="11 12" key="1">
    <citation type="journal article" date="2020" name="Nature">
        <title>Six reference-quality genomes reveal evolution of bat adaptations.</title>
        <authorList>
            <person name="Jebb D."/>
            <person name="Huang Z."/>
            <person name="Pippel M."/>
            <person name="Hughes G.M."/>
            <person name="Lavrichenko K."/>
            <person name="Devanna P."/>
            <person name="Winkler S."/>
            <person name="Jermiin L.S."/>
            <person name="Skirmuntt E.C."/>
            <person name="Katzourakis A."/>
            <person name="Burkitt-Gray L."/>
            <person name="Ray D.A."/>
            <person name="Sullivan K.A.M."/>
            <person name="Roscito J.G."/>
            <person name="Kirilenko B.M."/>
            <person name="Davalos L.M."/>
            <person name="Corthals A.P."/>
            <person name="Power M.L."/>
            <person name="Jones G."/>
            <person name="Ransome R.D."/>
            <person name="Dechmann D.K.N."/>
            <person name="Locatelli A.G."/>
            <person name="Puechmaille S.J."/>
            <person name="Fedrigo O."/>
            <person name="Jarvis E.D."/>
            <person name="Hiller M."/>
            <person name="Vernes S.C."/>
            <person name="Myers E.W."/>
            <person name="Teeling E.C."/>
        </authorList>
    </citation>
    <scope>NUCLEOTIDE SEQUENCE [LARGE SCALE GENOMIC DNA]</scope>
    <source>
        <strain evidence="11">MMolMol1</strain>
        <tissue evidence="11">Muscle</tissue>
    </source>
</reference>
<keyword evidence="5 9" id="KW-0732">Signal</keyword>
<comment type="caution">
    <text evidence="11">The sequence shown here is derived from an EMBL/GenBank/DDBJ whole genome shotgun (WGS) entry which is preliminary data.</text>
</comment>
<proteinExistence type="inferred from homology"/>
<dbReference type="GO" id="GO:0042742">
    <property type="term" value="P:defense response to bacterium"/>
    <property type="evidence" value="ECO:0007669"/>
    <property type="project" value="UniProtKB-UniRule"/>
</dbReference>
<keyword evidence="4 9" id="KW-0929">Antimicrobial</keyword>
<evidence type="ECO:0000256" key="2">
    <source>
        <dbReference type="ARBA" id="ARBA00007371"/>
    </source>
</evidence>
<feature type="chain" id="PRO_5029936538" description="Beta-defensin" evidence="9">
    <location>
        <begin position="18"/>
        <end position="76"/>
    </location>
</feature>
<evidence type="ECO:0000256" key="5">
    <source>
        <dbReference type="ARBA" id="ARBA00022729"/>
    </source>
</evidence>
<feature type="domain" description="Beta-defensin" evidence="10">
    <location>
        <begin position="22"/>
        <end position="51"/>
    </location>
</feature>
<evidence type="ECO:0000259" key="10">
    <source>
        <dbReference type="Pfam" id="PF13841"/>
    </source>
</evidence>
<sequence length="76" mass="8523">MKLILLVLTVTLPLAQVTKVMKCWGKLGICRIFCEKNEAFYILCNTEAQCCVNPKFLPVKTKYSNVARSLETPSAV</sequence>
<dbReference type="FunCoup" id="A0A7J8HGP8">
    <property type="interactions" value="2"/>
</dbReference>
<keyword evidence="8" id="KW-1015">Disulfide bond</keyword>
<dbReference type="InParanoid" id="A0A7J8HGP8"/>
<dbReference type="PANTHER" id="PTHR15001">
    <property type="entry name" value="BETA-DEFENSIN 123-RELATED"/>
    <property type="match status" value="1"/>
</dbReference>
<keyword evidence="7 9" id="KW-0044">Antibiotic</keyword>
<keyword evidence="3 9" id="KW-0964">Secreted</keyword>
<evidence type="ECO:0000256" key="6">
    <source>
        <dbReference type="ARBA" id="ARBA00022940"/>
    </source>
</evidence>
<evidence type="ECO:0000313" key="11">
    <source>
        <dbReference type="EMBL" id="KAF6471079.1"/>
    </source>
</evidence>
<organism evidence="11 12">
    <name type="scientific">Molossus molossus</name>
    <name type="common">Pallas' mastiff bat</name>
    <name type="synonym">Vespertilio molossus</name>
    <dbReference type="NCBI Taxonomy" id="27622"/>
    <lineage>
        <taxon>Eukaryota</taxon>
        <taxon>Metazoa</taxon>
        <taxon>Chordata</taxon>
        <taxon>Craniata</taxon>
        <taxon>Vertebrata</taxon>
        <taxon>Euteleostomi</taxon>
        <taxon>Mammalia</taxon>
        <taxon>Eutheria</taxon>
        <taxon>Laurasiatheria</taxon>
        <taxon>Chiroptera</taxon>
        <taxon>Yangochiroptera</taxon>
        <taxon>Molossidae</taxon>
        <taxon>Molossus</taxon>
    </lineage>
</organism>
<protein>
    <recommendedName>
        <fullName evidence="9">Beta-defensin</fullName>
    </recommendedName>
</protein>
<dbReference type="InterPro" id="IPR050544">
    <property type="entry name" value="Beta-defensin"/>
</dbReference>
<evidence type="ECO:0000256" key="1">
    <source>
        <dbReference type="ARBA" id="ARBA00004613"/>
    </source>
</evidence>
<dbReference type="EMBL" id="JACASF010000006">
    <property type="protein sequence ID" value="KAF6471079.1"/>
    <property type="molecule type" value="Genomic_DNA"/>
</dbReference>
<evidence type="ECO:0000256" key="7">
    <source>
        <dbReference type="ARBA" id="ARBA00023022"/>
    </source>
</evidence>
<dbReference type="AlphaFoldDB" id="A0A7J8HGP8"/>
<name>A0A7J8HGP8_MOLMO</name>
<evidence type="ECO:0000256" key="4">
    <source>
        <dbReference type="ARBA" id="ARBA00022529"/>
    </source>
</evidence>
<comment type="function">
    <text evidence="9">Has antibacterial activity.</text>
</comment>
<dbReference type="PANTHER" id="PTHR15001:SF8">
    <property type="entry name" value="BETA-DEFENSIN 121"/>
    <property type="match status" value="1"/>
</dbReference>
<keyword evidence="6 9" id="KW-0211">Defensin</keyword>
<evidence type="ECO:0000256" key="3">
    <source>
        <dbReference type="ARBA" id="ARBA00022525"/>
    </source>
</evidence>
<feature type="signal peptide" evidence="9">
    <location>
        <begin position="1"/>
        <end position="17"/>
    </location>
</feature>
<evidence type="ECO:0000256" key="9">
    <source>
        <dbReference type="RuleBase" id="RU231113"/>
    </source>
</evidence>
<dbReference type="Pfam" id="PF13841">
    <property type="entry name" value="Defensin_beta_2"/>
    <property type="match status" value="1"/>
</dbReference>
<comment type="similarity">
    <text evidence="2 9">Belongs to the beta-defensin family.</text>
</comment>
<comment type="subcellular location">
    <subcellularLocation>
        <location evidence="1 9">Secreted</location>
    </subcellularLocation>
</comment>
<keyword evidence="12" id="KW-1185">Reference proteome</keyword>
<gene>
    <name evidence="11" type="ORF">HJG59_003789</name>
</gene>
<dbReference type="OrthoDB" id="9534975at2759"/>